<dbReference type="Proteomes" id="UP000325313">
    <property type="component" value="Unassembled WGS sequence"/>
</dbReference>
<feature type="region of interest" description="Disordered" evidence="1">
    <location>
        <begin position="1"/>
        <end position="52"/>
    </location>
</feature>
<evidence type="ECO:0000313" key="3">
    <source>
        <dbReference type="Proteomes" id="UP000325313"/>
    </source>
</evidence>
<gene>
    <name evidence="2" type="ORF">PGTUg99_032874</name>
</gene>
<evidence type="ECO:0000256" key="1">
    <source>
        <dbReference type="SAM" id="MobiDB-lite"/>
    </source>
</evidence>
<organism evidence="2 3">
    <name type="scientific">Puccinia graminis f. sp. tritici</name>
    <dbReference type="NCBI Taxonomy" id="56615"/>
    <lineage>
        <taxon>Eukaryota</taxon>
        <taxon>Fungi</taxon>
        <taxon>Dikarya</taxon>
        <taxon>Basidiomycota</taxon>
        <taxon>Pucciniomycotina</taxon>
        <taxon>Pucciniomycetes</taxon>
        <taxon>Pucciniales</taxon>
        <taxon>Pucciniaceae</taxon>
        <taxon>Puccinia</taxon>
    </lineage>
</organism>
<comment type="caution">
    <text evidence="2">The sequence shown here is derived from an EMBL/GenBank/DDBJ whole genome shotgun (WGS) entry which is preliminary data.</text>
</comment>
<name>A0A5B0NJY8_PUCGR</name>
<feature type="compositionally biased region" description="Polar residues" evidence="1">
    <location>
        <begin position="29"/>
        <end position="46"/>
    </location>
</feature>
<proteinExistence type="predicted"/>
<sequence length="94" mass="10557">MCMVRPKPAGRSRSSTIESNKRTIRFVSAKSTTLSPPSKPTASSLSKPRHPLLASRYPSKNLWVRLSKKCQCRRYPSSSLSPRRRYPLVVATPS</sequence>
<dbReference type="EMBL" id="VDEP01000405">
    <property type="protein sequence ID" value="KAA1088864.1"/>
    <property type="molecule type" value="Genomic_DNA"/>
</dbReference>
<accession>A0A5B0NJY8</accession>
<protein>
    <submittedName>
        <fullName evidence="2">Uncharacterized protein</fullName>
    </submittedName>
</protein>
<dbReference type="AlphaFoldDB" id="A0A5B0NJY8"/>
<evidence type="ECO:0000313" key="2">
    <source>
        <dbReference type="EMBL" id="KAA1088864.1"/>
    </source>
</evidence>
<reference evidence="2 3" key="1">
    <citation type="submission" date="2019-05" db="EMBL/GenBank/DDBJ databases">
        <title>Emergence of the Ug99 lineage of the wheat stem rust pathogen through somatic hybridization.</title>
        <authorList>
            <person name="Li F."/>
            <person name="Upadhyaya N.M."/>
            <person name="Sperschneider J."/>
            <person name="Matny O."/>
            <person name="Nguyen-Phuc H."/>
            <person name="Mago R."/>
            <person name="Raley C."/>
            <person name="Miller M.E."/>
            <person name="Silverstein K.A.T."/>
            <person name="Henningsen E."/>
            <person name="Hirsch C.D."/>
            <person name="Visser B."/>
            <person name="Pretorius Z.A."/>
            <person name="Steffenson B.J."/>
            <person name="Schwessinger B."/>
            <person name="Dodds P.N."/>
            <person name="Figueroa M."/>
        </authorList>
    </citation>
    <scope>NUCLEOTIDE SEQUENCE [LARGE SCALE GENOMIC DNA]</scope>
    <source>
        <strain evidence="2 3">Ug99</strain>
    </source>
</reference>